<gene>
    <name evidence="4" type="ORF">EFK50_05840</name>
</gene>
<keyword evidence="4" id="KW-0012">Acyltransferase</keyword>
<dbReference type="InterPro" id="IPR001451">
    <property type="entry name" value="Hexapep"/>
</dbReference>
<dbReference type="Proteomes" id="UP000267128">
    <property type="component" value="Unassembled WGS sequence"/>
</dbReference>
<keyword evidence="5" id="KW-1185">Reference proteome</keyword>
<dbReference type="EMBL" id="RJSE01000005">
    <property type="protein sequence ID" value="RNL64403.1"/>
    <property type="molecule type" value="Genomic_DNA"/>
</dbReference>
<protein>
    <submittedName>
        <fullName evidence="4">Acyltransferase</fullName>
    </submittedName>
</protein>
<dbReference type="SUPFAM" id="SSF51161">
    <property type="entry name" value="Trimeric LpxA-like enzymes"/>
    <property type="match status" value="1"/>
</dbReference>
<dbReference type="OrthoDB" id="2643438at2"/>
<evidence type="ECO:0000256" key="1">
    <source>
        <dbReference type="ARBA" id="ARBA00007274"/>
    </source>
</evidence>
<dbReference type="InterPro" id="IPR051159">
    <property type="entry name" value="Hexapeptide_acetyltransf"/>
</dbReference>
<comment type="caution">
    <text evidence="4">The sequence shown here is derived from an EMBL/GenBank/DDBJ whole genome shotgun (WGS) entry which is preliminary data.</text>
</comment>
<dbReference type="PROSITE" id="PS00101">
    <property type="entry name" value="HEXAPEP_TRANSFERASES"/>
    <property type="match status" value="1"/>
</dbReference>
<dbReference type="PANTHER" id="PTHR23416">
    <property type="entry name" value="SIALIC ACID SYNTHASE-RELATED"/>
    <property type="match status" value="1"/>
</dbReference>
<sequence length="228" mass="23735">MRNRAVHAARRWVLEAGAIVPGTAEADKFGTFGARSYFSYPPAAVYGHRAIHIGEDTLIGAGSNLIVGYSPDEVDLPARGLVIGDRCVIGAMATLTAHESITIGDDVWFGRNVFVSDASHGYQDPSTPIGQQLGPKQPVSIGSGSWLGHGAIVLPGAQIGRNVVVGAGSVVRGEIPDHAVIAGVPAKVVRVLEPGVGWLATSGSGDLRPTWTTEEVEAMLAGEIPPLF</sequence>
<dbReference type="PANTHER" id="PTHR23416:SF23">
    <property type="entry name" value="ACETYLTRANSFERASE C18B11.09C-RELATED"/>
    <property type="match status" value="1"/>
</dbReference>
<dbReference type="GO" id="GO:0008374">
    <property type="term" value="F:O-acyltransferase activity"/>
    <property type="evidence" value="ECO:0007669"/>
    <property type="project" value="TreeGrafter"/>
</dbReference>
<dbReference type="InterPro" id="IPR011004">
    <property type="entry name" value="Trimer_LpxA-like_sf"/>
</dbReference>
<evidence type="ECO:0000313" key="4">
    <source>
        <dbReference type="EMBL" id="RNL64403.1"/>
    </source>
</evidence>
<reference evidence="4 5" key="1">
    <citation type="submission" date="2018-11" db="EMBL/GenBank/DDBJ databases">
        <authorList>
            <person name="Li F."/>
        </authorList>
    </citation>
    <scope>NUCLEOTIDE SEQUENCE [LARGE SCALE GENOMIC DNA]</scope>
    <source>
        <strain evidence="4 5">Gsoil 097</strain>
    </source>
</reference>
<organism evidence="4 5">
    <name type="scientific">Nocardioides marmoriginsengisoli</name>
    <dbReference type="NCBI Taxonomy" id="661483"/>
    <lineage>
        <taxon>Bacteria</taxon>
        <taxon>Bacillati</taxon>
        <taxon>Actinomycetota</taxon>
        <taxon>Actinomycetes</taxon>
        <taxon>Propionibacteriales</taxon>
        <taxon>Nocardioidaceae</taxon>
        <taxon>Nocardioides</taxon>
    </lineage>
</organism>
<comment type="similarity">
    <text evidence="1">Belongs to the transferase hexapeptide repeat family.</text>
</comment>
<proteinExistence type="inferred from homology"/>
<dbReference type="Gene3D" id="2.160.10.10">
    <property type="entry name" value="Hexapeptide repeat proteins"/>
    <property type="match status" value="2"/>
</dbReference>
<accession>A0A3N0CNB8</accession>
<dbReference type="InterPro" id="IPR018357">
    <property type="entry name" value="Hexapep_transf_CS"/>
</dbReference>
<name>A0A3N0CNB8_9ACTN</name>
<evidence type="ECO:0000256" key="2">
    <source>
        <dbReference type="ARBA" id="ARBA00022679"/>
    </source>
</evidence>
<evidence type="ECO:0000256" key="3">
    <source>
        <dbReference type="ARBA" id="ARBA00022737"/>
    </source>
</evidence>
<dbReference type="Pfam" id="PF14602">
    <property type="entry name" value="Hexapep_2"/>
    <property type="match status" value="1"/>
</dbReference>
<keyword evidence="2 4" id="KW-0808">Transferase</keyword>
<dbReference type="AlphaFoldDB" id="A0A3N0CNB8"/>
<dbReference type="CDD" id="cd04647">
    <property type="entry name" value="LbH_MAT_like"/>
    <property type="match status" value="1"/>
</dbReference>
<dbReference type="GO" id="GO:0005829">
    <property type="term" value="C:cytosol"/>
    <property type="evidence" value="ECO:0007669"/>
    <property type="project" value="TreeGrafter"/>
</dbReference>
<dbReference type="Pfam" id="PF00132">
    <property type="entry name" value="Hexapep"/>
    <property type="match status" value="1"/>
</dbReference>
<evidence type="ECO:0000313" key="5">
    <source>
        <dbReference type="Proteomes" id="UP000267128"/>
    </source>
</evidence>
<keyword evidence="3" id="KW-0677">Repeat</keyword>